<gene>
    <name evidence="1" type="ORF">AAP_03301</name>
</gene>
<dbReference type="VEuPathDB" id="FungiDB:AAP_03301"/>
<keyword evidence="2" id="KW-1185">Reference proteome</keyword>
<dbReference type="EMBL" id="AZGZ01000013">
    <property type="protein sequence ID" value="KZZ91595.1"/>
    <property type="molecule type" value="Genomic_DNA"/>
</dbReference>
<reference evidence="1 2" key="1">
    <citation type="journal article" date="2016" name="Genome Biol. Evol.">
        <title>Divergent and convergent evolution of fungal pathogenicity.</title>
        <authorList>
            <person name="Shang Y."/>
            <person name="Xiao G."/>
            <person name="Zheng P."/>
            <person name="Cen K."/>
            <person name="Zhan S."/>
            <person name="Wang C."/>
        </authorList>
    </citation>
    <scope>NUCLEOTIDE SEQUENCE [LARGE SCALE GENOMIC DNA]</scope>
    <source>
        <strain evidence="1 2">ARSEF 7405</strain>
    </source>
</reference>
<comment type="caution">
    <text evidence="1">The sequence shown here is derived from an EMBL/GenBank/DDBJ whole genome shotgun (WGS) entry which is preliminary data.</text>
</comment>
<organism evidence="1 2">
    <name type="scientific">Ascosphaera apis ARSEF 7405</name>
    <dbReference type="NCBI Taxonomy" id="392613"/>
    <lineage>
        <taxon>Eukaryota</taxon>
        <taxon>Fungi</taxon>
        <taxon>Dikarya</taxon>
        <taxon>Ascomycota</taxon>
        <taxon>Pezizomycotina</taxon>
        <taxon>Eurotiomycetes</taxon>
        <taxon>Eurotiomycetidae</taxon>
        <taxon>Onygenales</taxon>
        <taxon>Ascosphaeraceae</taxon>
        <taxon>Ascosphaera</taxon>
    </lineage>
</organism>
<protein>
    <submittedName>
        <fullName evidence="1">Uncharacterized protein</fullName>
    </submittedName>
</protein>
<sequence>MGRKRYYITESAVITKTPELPSSVTIRIKEMFNIRTLDIAVEDDWAKEILEKTWGNDFTLTRDIRASGFVDKFSPNNTYAILSHASGKTPMSPCVKCSDPSIRNFGKAPFVDCRLNAIRKTFGSASQKKDKGLL</sequence>
<accession>A0A167YPD7</accession>
<evidence type="ECO:0000313" key="1">
    <source>
        <dbReference type="EMBL" id="KZZ91595.1"/>
    </source>
</evidence>
<dbReference type="Proteomes" id="UP000242877">
    <property type="component" value="Unassembled WGS sequence"/>
</dbReference>
<proteinExistence type="predicted"/>
<dbReference type="AlphaFoldDB" id="A0A167YPD7"/>
<name>A0A167YPD7_9EURO</name>
<evidence type="ECO:0000313" key="2">
    <source>
        <dbReference type="Proteomes" id="UP000242877"/>
    </source>
</evidence>